<sequence length="98" mass="11319">MYLTSGYGGLLIQKKFSIKRAYSTLTHGEEDEDAMMNNKMLVWYKVVPLKVFVFVWQLLANRIPTRVTLFKRRIVIVDAQNCALGCDSTKSLSHLFFI</sequence>
<gene>
    <name evidence="1" type="ORF">MILVUS5_LOCUS15189</name>
</gene>
<accession>A0ACB0JRU8</accession>
<comment type="caution">
    <text evidence="1">The sequence shown here is derived from an EMBL/GenBank/DDBJ whole genome shotgun (WGS) entry which is preliminary data.</text>
</comment>
<name>A0ACB0JRU8_TRIPR</name>
<protein>
    <submittedName>
        <fullName evidence="1">Uncharacterized protein</fullName>
    </submittedName>
</protein>
<keyword evidence="2" id="KW-1185">Reference proteome</keyword>
<dbReference type="EMBL" id="CASHSV030000109">
    <property type="protein sequence ID" value="CAJ2646487.1"/>
    <property type="molecule type" value="Genomic_DNA"/>
</dbReference>
<organism evidence="1 2">
    <name type="scientific">Trifolium pratense</name>
    <name type="common">Red clover</name>
    <dbReference type="NCBI Taxonomy" id="57577"/>
    <lineage>
        <taxon>Eukaryota</taxon>
        <taxon>Viridiplantae</taxon>
        <taxon>Streptophyta</taxon>
        <taxon>Embryophyta</taxon>
        <taxon>Tracheophyta</taxon>
        <taxon>Spermatophyta</taxon>
        <taxon>Magnoliopsida</taxon>
        <taxon>eudicotyledons</taxon>
        <taxon>Gunneridae</taxon>
        <taxon>Pentapetalae</taxon>
        <taxon>rosids</taxon>
        <taxon>fabids</taxon>
        <taxon>Fabales</taxon>
        <taxon>Fabaceae</taxon>
        <taxon>Papilionoideae</taxon>
        <taxon>50 kb inversion clade</taxon>
        <taxon>NPAAA clade</taxon>
        <taxon>Hologalegina</taxon>
        <taxon>IRL clade</taxon>
        <taxon>Trifolieae</taxon>
        <taxon>Trifolium</taxon>
    </lineage>
</organism>
<proteinExistence type="predicted"/>
<dbReference type="Proteomes" id="UP001177021">
    <property type="component" value="Unassembled WGS sequence"/>
</dbReference>
<evidence type="ECO:0000313" key="2">
    <source>
        <dbReference type="Proteomes" id="UP001177021"/>
    </source>
</evidence>
<reference evidence="1" key="1">
    <citation type="submission" date="2023-10" db="EMBL/GenBank/DDBJ databases">
        <authorList>
            <person name="Rodriguez Cubillos JULIANA M."/>
            <person name="De Vega J."/>
        </authorList>
    </citation>
    <scope>NUCLEOTIDE SEQUENCE</scope>
</reference>
<evidence type="ECO:0000313" key="1">
    <source>
        <dbReference type="EMBL" id="CAJ2646487.1"/>
    </source>
</evidence>